<organism evidence="1 2">
    <name type="scientific">Fusarium keratoplasticum</name>
    <dbReference type="NCBI Taxonomy" id="1328300"/>
    <lineage>
        <taxon>Eukaryota</taxon>
        <taxon>Fungi</taxon>
        <taxon>Dikarya</taxon>
        <taxon>Ascomycota</taxon>
        <taxon>Pezizomycotina</taxon>
        <taxon>Sordariomycetes</taxon>
        <taxon>Hypocreomycetidae</taxon>
        <taxon>Hypocreales</taxon>
        <taxon>Nectriaceae</taxon>
        <taxon>Fusarium</taxon>
        <taxon>Fusarium solani species complex</taxon>
    </lineage>
</organism>
<keyword evidence="2" id="KW-1185">Reference proteome</keyword>
<evidence type="ECO:0000313" key="2">
    <source>
        <dbReference type="Proteomes" id="UP001065298"/>
    </source>
</evidence>
<gene>
    <name evidence="1" type="ORF">NCS57_00540800</name>
</gene>
<accession>A0ACC0QZ89</accession>
<proteinExistence type="predicted"/>
<dbReference type="EMBL" id="CM046506">
    <property type="protein sequence ID" value="KAI8670683.1"/>
    <property type="molecule type" value="Genomic_DNA"/>
</dbReference>
<sequence length="280" mass="30923">MASTNRGIKTYHVVPRFDMAAEGGPLFLGAVFRNLEFRRPALNRLHPVKVRDELKYPSVPQTGFRETRSRIREGKFEAWVKTLTEHIGGSAAVSGSSDNENTVACEEIVTTYFDPDDKYLSESLAVEPIQEYLKGSRGWTAELYMITGLKVANKLEYNKSNASKGEVSGHVAAKDPQTGIGGGIGAHVGEESKHDLGFAVADVVVGYRVNKYRCVRRLNPSRKDRKIKDDGLLEGEMMSDAEVKAEQPDVQFEELPIPEEAIGPDEVLDGGVGERWVVNI</sequence>
<reference evidence="1" key="1">
    <citation type="submission" date="2022-06" db="EMBL/GenBank/DDBJ databases">
        <title>Fusarium solani species complex genomes reveal bases of compartmentalisation and animal pathogenesis.</title>
        <authorList>
            <person name="Tsai I.J."/>
        </authorList>
    </citation>
    <scope>NUCLEOTIDE SEQUENCE</scope>
    <source>
        <strain evidence="1">Fu6.1</strain>
    </source>
</reference>
<comment type="caution">
    <text evidence="1">The sequence shown here is derived from an EMBL/GenBank/DDBJ whole genome shotgun (WGS) entry which is preliminary data.</text>
</comment>
<name>A0ACC0QZ89_9HYPO</name>
<evidence type="ECO:0000313" key="1">
    <source>
        <dbReference type="EMBL" id="KAI8670683.1"/>
    </source>
</evidence>
<protein>
    <submittedName>
        <fullName evidence="1">Uncharacterized protein</fullName>
    </submittedName>
</protein>
<dbReference type="Proteomes" id="UP001065298">
    <property type="component" value="Chromosome 4"/>
</dbReference>